<organism evidence="7 8">
    <name type="scientific">Microlunatus spumicola</name>
    <dbReference type="NCBI Taxonomy" id="81499"/>
    <lineage>
        <taxon>Bacteria</taxon>
        <taxon>Bacillati</taxon>
        <taxon>Actinomycetota</taxon>
        <taxon>Actinomycetes</taxon>
        <taxon>Propionibacteriales</taxon>
        <taxon>Propionibacteriaceae</taxon>
        <taxon>Microlunatus</taxon>
    </lineage>
</organism>
<feature type="compositionally biased region" description="Gly residues" evidence="5">
    <location>
        <begin position="374"/>
        <end position="383"/>
    </location>
</feature>
<sequence length="383" mass="39287">MPHLDTDHDATAEPSAGPRADAVLLVGGSAGSLEPLVDLVSALPAELPAAVLVTQHIGEHARSRLPLILQRATALPVAAAADGEPLRAGRVYVAPPGRHLLVDAEGLRLSSGPRVNRQRPSVDVMLASAASRYGPRTVAVVLSGVLDDGAVGAALVARAGGTVLVQADADFTSMPAAALAAAPGARAVPAPELGRSSVAALTLITQRTTDEEARMSARIAAAHEHEHEHEHRPATMVDAGDPDFLAAGEARLTRLACPDCGGAMAEVDLPQITYFACHIGHRFSPQTLAAAQAEASEAKLWAAVAALEEQSAVLGRLTSTGPADDSGLLAYAAEVSGRARQLRREAESWATSPPEVLAPGSDVRGDVLHEEEGAGGPGTARAE</sequence>
<evidence type="ECO:0000259" key="6">
    <source>
        <dbReference type="PROSITE" id="PS50122"/>
    </source>
</evidence>
<dbReference type="CDD" id="cd16433">
    <property type="entry name" value="CheB"/>
    <property type="match status" value="1"/>
</dbReference>
<evidence type="ECO:0000313" key="8">
    <source>
        <dbReference type="Proteomes" id="UP001500767"/>
    </source>
</evidence>
<dbReference type="PANTHER" id="PTHR42872">
    <property type="entry name" value="PROTEIN-GLUTAMATE METHYLESTERASE/PROTEIN-GLUTAMINE GLUTAMINASE"/>
    <property type="match status" value="1"/>
</dbReference>
<feature type="active site" evidence="4">
    <location>
        <position position="29"/>
    </location>
</feature>
<evidence type="ECO:0000313" key="7">
    <source>
        <dbReference type="EMBL" id="GAA3554257.1"/>
    </source>
</evidence>
<dbReference type="Pfam" id="PF01339">
    <property type="entry name" value="CheB_methylest"/>
    <property type="match status" value="1"/>
</dbReference>
<keyword evidence="8" id="KW-1185">Reference proteome</keyword>
<dbReference type="PANTHER" id="PTHR42872:SF6">
    <property type="entry name" value="PROTEIN-GLUTAMATE METHYLESTERASE_PROTEIN-GLUTAMINE GLUTAMINASE"/>
    <property type="match status" value="1"/>
</dbReference>
<gene>
    <name evidence="7" type="ORF">GCM10022197_06740</name>
</gene>
<keyword evidence="1 4" id="KW-0378">Hydrolase</keyword>
<reference evidence="8" key="1">
    <citation type="journal article" date="2019" name="Int. J. Syst. Evol. Microbiol.">
        <title>The Global Catalogue of Microorganisms (GCM) 10K type strain sequencing project: providing services to taxonomists for standard genome sequencing and annotation.</title>
        <authorList>
            <consortium name="The Broad Institute Genomics Platform"/>
            <consortium name="The Broad Institute Genome Sequencing Center for Infectious Disease"/>
            <person name="Wu L."/>
            <person name="Ma J."/>
        </authorList>
    </citation>
    <scope>NUCLEOTIDE SEQUENCE [LARGE SCALE GENOMIC DNA]</scope>
    <source>
        <strain evidence="8">JCM 16540</strain>
    </source>
</reference>
<evidence type="ECO:0000256" key="4">
    <source>
        <dbReference type="PROSITE-ProRule" id="PRU00050"/>
    </source>
</evidence>
<evidence type="ECO:0000256" key="5">
    <source>
        <dbReference type="SAM" id="MobiDB-lite"/>
    </source>
</evidence>
<evidence type="ECO:0000256" key="1">
    <source>
        <dbReference type="ARBA" id="ARBA00022801"/>
    </source>
</evidence>
<dbReference type="EC" id="3.1.1.61" evidence="2"/>
<dbReference type="Proteomes" id="UP001500767">
    <property type="component" value="Unassembled WGS sequence"/>
</dbReference>
<evidence type="ECO:0000256" key="2">
    <source>
        <dbReference type="ARBA" id="ARBA00039140"/>
    </source>
</evidence>
<feature type="region of interest" description="Disordered" evidence="5">
    <location>
        <begin position="342"/>
        <end position="383"/>
    </location>
</feature>
<dbReference type="InterPro" id="IPR000673">
    <property type="entry name" value="Sig_transdc_resp-reg_Me-estase"/>
</dbReference>
<comment type="caution">
    <text evidence="7">The sequence shown here is derived from an EMBL/GenBank/DDBJ whole genome shotgun (WGS) entry which is preliminary data.</text>
</comment>
<dbReference type="SUPFAM" id="SSF52738">
    <property type="entry name" value="Methylesterase CheB, C-terminal domain"/>
    <property type="match status" value="1"/>
</dbReference>
<dbReference type="Gene3D" id="3.40.50.180">
    <property type="entry name" value="Methylesterase CheB, C-terminal domain"/>
    <property type="match status" value="1"/>
</dbReference>
<dbReference type="PROSITE" id="PS50122">
    <property type="entry name" value="CHEB"/>
    <property type="match status" value="1"/>
</dbReference>
<feature type="compositionally biased region" description="Basic and acidic residues" evidence="5">
    <location>
        <begin position="363"/>
        <end position="372"/>
    </location>
</feature>
<name>A0ABP6WQ87_9ACTN</name>
<feature type="domain" description="CheB-type methylesterase" evidence="6">
    <location>
        <begin position="14"/>
        <end position="169"/>
    </location>
</feature>
<dbReference type="RefSeq" id="WP_204912235.1">
    <property type="nucleotide sequence ID" value="NZ_BAAAYR010000001.1"/>
</dbReference>
<proteinExistence type="predicted"/>
<evidence type="ECO:0000256" key="3">
    <source>
        <dbReference type="ARBA" id="ARBA00048267"/>
    </source>
</evidence>
<feature type="active site" evidence="4">
    <location>
        <position position="56"/>
    </location>
</feature>
<feature type="active site" evidence="4">
    <location>
        <position position="148"/>
    </location>
</feature>
<dbReference type="EMBL" id="BAAAYR010000001">
    <property type="protein sequence ID" value="GAA3554257.1"/>
    <property type="molecule type" value="Genomic_DNA"/>
</dbReference>
<protein>
    <recommendedName>
        <fullName evidence="2">protein-glutamate methylesterase</fullName>
        <ecNumber evidence="2">3.1.1.61</ecNumber>
    </recommendedName>
</protein>
<keyword evidence="4" id="KW-0145">Chemotaxis</keyword>
<dbReference type="InterPro" id="IPR035909">
    <property type="entry name" value="CheB_C"/>
</dbReference>
<accession>A0ABP6WQ87</accession>
<comment type="catalytic activity">
    <reaction evidence="3">
        <text>[protein]-L-glutamate 5-O-methyl ester + H2O = L-glutamyl-[protein] + methanol + H(+)</text>
        <dbReference type="Rhea" id="RHEA:23236"/>
        <dbReference type="Rhea" id="RHEA-COMP:10208"/>
        <dbReference type="Rhea" id="RHEA-COMP:10311"/>
        <dbReference type="ChEBI" id="CHEBI:15377"/>
        <dbReference type="ChEBI" id="CHEBI:15378"/>
        <dbReference type="ChEBI" id="CHEBI:17790"/>
        <dbReference type="ChEBI" id="CHEBI:29973"/>
        <dbReference type="ChEBI" id="CHEBI:82795"/>
        <dbReference type="EC" id="3.1.1.61"/>
    </reaction>
</comment>